<dbReference type="AlphaFoldDB" id="A0A9X3TUT8"/>
<feature type="domain" description="GP-PDE" evidence="1">
    <location>
        <begin position="5"/>
        <end position="242"/>
    </location>
</feature>
<evidence type="ECO:0000259" key="1">
    <source>
        <dbReference type="PROSITE" id="PS51704"/>
    </source>
</evidence>
<name>A0A9X3TUT8_9BACL</name>
<protein>
    <submittedName>
        <fullName evidence="2">Glycerophosphodiester phosphodiesterase family protein</fullName>
    </submittedName>
</protein>
<dbReference type="SUPFAM" id="SSF51695">
    <property type="entry name" value="PLC-like phosphodiesterases"/>
    <property type="match status" value="1"/>
</dbReference>
<dbReference type="Gene3D" id="3.20.20.190">
    <property type="entry name" value="Phosphatidylinositol (PI) phosphodiesterase"/>
    <property type="match status" value="1"/>
</dbReference>
<dbReference type="RefSeq" id="WP_044898824.1">
    <property type="nucleotide sequence ID" value="NZ_JAPYYP010000039.1"/>
</dbReference>
<dbReference type="InterPro" id="IPR017946">
    <property type="entry name" value="PLC-like_Pdiesterase_TIM-brl"/>
</dbReference>
<dbReference type="GO" id="GO:0006629">
    <property type="term" value="P:lipid metabolic process"/>
    <property type="evidence" value="ECO:0007669"/>
    <property type="project" value="InterPro"/>
</dbReference>
<dbReference type="Pfam" id="PF03009">
    <property type="entry name" value="GDPD"/>
    <property type="match status" value="1"/>
</dbReference>
<evidence type="ECO:0000313" key="2">
    <source>
        <dbReference type="EMBL" id="MDA5110695.1"/>
    </source>
</evidence>
<organism evidence="2 3">
    <name type="scientific">Brevibacillus thermoruber</name>
    <dbReference type="NCBI Taxonomy" id="33942"/>
    <lineage>
        <taxon>Bacteria</taxon>
        <taxon>Bacillati</taxon>
        <taxon>Bacillota</taxon>
        <taxon>Bacilli</taxon>
        <taxon>Bacillales</taxon>
        <taxon>Paenibacillaceae</taxon>
        <taxon>Brevibacillus</taxon>
    </lineage>
</organism>
<dbReference type="EMBL" id="JAPYYP010000039">
    <property type="protein sequence ID" value="MDA5110695.1"/>
    <property type="molecule type" value="Genomic_DNA"/>
</dbReference>
<reference evidence="2" key="1">
    <citation type="submission" date="2022-12" db="EMBL/GenBank/DDBJ databases">
        <title>Draft genome sequence of the thermophilic strain Brevibacillus thermoruber HT42, isolated from Los Humeros, Puebla, Mexico, with biotechnological potential.</title>
        <authorList>
            <person name="Lara Sanchez J."/>
            <person name="Solis Palacios R."/>
            <person name="Bustos Baena A.S."/>
            <person name="Ruz Baez A.E."/>
            <person name="Espinosa Luna G."/>
            <person name="Oliart Ros R.M."/>
        </authorList>
    </citation>
    <scope>NUCLEOTIDE SEQUENCE</scope>
    <source>
        <strain evidence="2">HT42</strain>
    </source>
</reference>
<proteinExistence type="predicted"/>
<dbReference type="PROSITE" id="PS51704">
    <property type="entry name" value="GP_PDE"/>
    <property type="match status" value="1"/>
</dbReference>
<dbReference type="InterPro" id="IPR030395">
    <property type="entry name" value="GP_PDE_dom"/>
</dbReference>
<dbReference type="Proteomes" id="UP001151071">
    <property type="component" value="Unassembled WGS sequence"/>
</dbReference>
<evidence type="ECO:0000313" key="3">
    <source>
        <dbReference type="Proteomes" id="UP001151071"/>
    </source>
</evidence>
<dbReference type="PANTHER" id="PTHR46211">
    <property type="entry name" value="GLYCEROPHOSPHORYL DIESTER PHOSPHODIESTERASE"/>
    <property type="match status" value="1"/>
</dbReference>
<dbReference type="PANTHER" id="PTHR46211:SF1">
    <property type="entry name" value="GLYCEROPHOSPHODIESTER PHOSPHODIESTERASE, CYTOPLASMIC"/>
    <property type="match status" value="1"/>
</dbReference>
<comment type="caution">
    <text evidence="2">The sequence shown here is derived from an EMBL/GenBank/DDBJ whole genome shotgun (WGS) entry which is preliminary data.</text>
</comment>
<dbReference type="GO" id="GO:0008081">
    <property type="term" value="F:phosphoric diester hydrolase activity"/>
    <property type="evidence" value="ECO:0007669"/>
    <property type="project" value="InterPro"/>
</dbReference>
<accession>A0A9X3TUT8</accession>
<gene>
    <name evidence="2" type="ORF">O3V59_20345</name>
</gene>
<sequence length="246" mass="26337">MAGRPSIVAHRGASADAPENTRAAFLLAMEQGADGVELDVHLTADGRLCVIHDHVLDRTTTGTGLVGSKTMAELAGLSAGAWFSSRHAGETVPELADVLSLFPAGAVVNVEIKNGPVWYDGIGSAVAERLSPWKHKLSLIVSSFDHKVLEEVHRREPDLCLGLLYEAVLYDPVGYLRRLPYPVGSLHVWHHLVTSELVHAAHAAGVKVLAYTADREEDVRRLVACGADGIITNAPGAVVRLLRAEV</sequence>
<keyword evidence="3" id="KW-1185">Reference proteome</keyword>